<gene>
    <name evidence="3" type="ORF">RGI145_06900</name>
</gene>
<dbReference type="KEGG" id="rgi:RGI145_06900"/>
<dbReference type="AlphaFoldDB" id="A0A1L7ADR6"/>
<protein>
    <submittedName>
        <fullName evidence="3">Uncharacterized protein</fullName>
    </submittedName>
</protein>
<keyword evidence="2" id="KW-0472">Membrane</keyword>
<proteinExistence type="predicted"/>
<feature type="transmembrane region" description="Helical" evidence="2">
    <location>
        <begin position="21"/>
        <end position="44"/>
    </location>
</feature>
<evidence type="ECO:0000256" key="1">
    <source>
        <dbReference type="SAM" id="MobiDB-lite"/>
    </source>
</evidence>
<feature type="compositionally biased region" description="Basic residues" evidence="1">
    <location>
        <begin position="1"/>
        <end position="10"/>
    </location>
</feature>
<feature type="region of interest" description="Disordered" evidence="1">
    <location>
        <begin position="75"/>
        <end position="98"/>
    </location>
</feature>
<feature type="transmembrane region" description="Helical" evidence="2">
    <location>
        <begin position="50"/>
        <end position="72"/>
    </location>
</feature>
<reference evidence="3 4" key="1">
    <citation type="submission" date="2016-05" db="EMBL/GenBank/DDBJ databases">
        <title>Complete Genome and Methylome Analysis of Psychrotrophic Bacterial Isolates from Antarctic Lake Untersee.</title>
        <authorList>
            <person name="Fomenkov A."/>
            <person name="Akimov V.N."/>
            <person name="Vasilyeva L.V."/>
            <person name="Andersen D."/>
            <person name="Vincze T."/>
            <person name="Roberts R.J."/>
        </authorList>
    </citation>
    <scope>NUCLEOTIDE SEQUENCE [LARGE SCALE GENOMIC DNA]</scope>
    <source>
        <strain evidence="3 4">U14-5</strain>
    </source>
</reference>
<dbReference type="STRING" id="257708.RGI145_06900"/>
<evidence type="ECO:0000313" key="4">
    <source>
        <dbReference type="Proteomes" id="UP000185494"/>
    </source>
</evidence>
<sequence length="98" mass="9718">MLRPAQRHPSRLQAPVPRRAGGRGLPVFGLLLAAAALGGCVQVVTPDPYYYGAPGSAAAAGAAAGAALGAAIDASRPPASHSYPAPAVPPYSGRTSPY</sequence>
<accession>A0A1L7ADR6</accession>
<organism evidence="3 4">
    <name type="scientific">Roseomonas gilardii</name>
    <dbReference type="NCBI Taxonomy" id="257708"/>
    <lineage>
        <taxon>Bacteria</taxon>
        <taxon>Pseudomonadati</taxon>
        <taxon>Pseudomonadota</taxon>
        <taxon>Alphaproteobacteria</taxon>
        <taxon>Acetobacterales</taxon>
        <taxon>Roseomonadaceae</taxon>
        <taxon>Roseomonas</taxon>
    </lineage>
</organism>
<dbReference type="EMBL" id="CP015583">
    <property type="protein sequence ID" value="APT56870.1"/>
    <property type="molecule type" value="Genomic_DNA"/>
</dbReference>
<dbReference type="RefSeq" id="WP_075797791.1">
    <property type="nucleotide sequence ID" value="NZ_CP015583.1"/>
</dbReference>
<keyword evidence="2" id="KW-0812">Transmembrane</keyword>
<evidence type="ECO:0000256" key="2">
    <source>
        <dbReference type="SAM" id="Phobius"/>
    </source>
</evidence>
<dbReference type="Proteomes" id="UP000185494">
    <property type="component" value="Chromosome 1"/>
</dbReference>
<evidence type="ECO:0000313" key="3">
    <source>
        <dbReference type="EMBL" id="APT56870.1"/>
    </source>
</evidence>
<name>A0A1L7ADR6_9PROT</name>
<feature type="region of interest" description="Disordered" evidence="1">
    <location>
        <begin position="1"/>
        <end position="21"/>
    </location>
</feature>
<keyword evidence="2" id="KW-1133">Transmembrane helix</keyword>